<feature type="compositionally biased region" description="Low complexity" evidence="1">
    <location>
        <begin position="326"/>
        <end position="347"/>
    </location>
</feature>
<protein>
    <submittedName>
        <fullName evidence="2">Uncharacterized protein</fullName>
    </submittedName>
</protein>
<dbReference type="OrthoDB" id="5366163at2759"/>
<dbReference type="EMBL" id="JAGMUU010000009">
    <property type="protein sequence ID" value="KAH7145858.1"/>
    <property type="molecule type" value="Genomic_DNA"/>
</dbReference>
<keyword evidence="3" id="KW-1185">Reference proteome</keyword>
<reference evidence="2" key="1">
    <citation type="journal article" date="2021" name="Nat. Commun.">
        <title>Genetic determinants of endophytism in the Arabidopsis root mycobiome.</title>
        <authorList>
            <person name="Mesny F."/>
            <person name="Miyauchi S."/>
            <person name="Thiergart T."/>
            <person name="Pickel B."/>
            <person name="Atanasova L."/>
            <person name="Karlsson M."/>
            <person name="Huettel B."/>
            <person name="Barry K.W."/>
            <person name="Haridas S."/>
            <person name="Chen C."/>
            <person name="Bauer D."/>
            <person name="Andreopoulos W."/>
            <person name="Pangilinan J."/>
            <person name="LaButti K."/>
            <person name="Riley R."/>
            <person name="Lipzen A."/>
            <person name="Clum A."/>
            <person name="Drula E."/>
            <person name="Henrissat B."/>
            <person name="Kohler A."/>
            <person name="Grigoriev I.V."/>
            <person name="Martin F.M."/>
            <person name="Hacquard S."/>
        </authorList>
    </citation>
    <scope>NUCLEOTIDE SEQUENCE</scope>
    <source>
        <strain evidence="2">MPI-CAGE-AT-0021</strain>
    </source>
</reference>
<evidence type="ECO:0000313" key="3">
    <source>
        <dbReference type="Proteomes" id="UP000717696"/>
    </source>
</evidence>
<name>A0A9P9EWE7_9HYPO</name>
<feature type="region of interest" description="Disordered" evidence="1">
    <location>
        <begin position="1"/>
        <end position="65"/>
    </location>
</feature>
<feature type="region of interest" description="Disordered" evidence="1">
    <location>
        <begin position="320"/>
        <end position="347"/>
    </location>
</feature>
<dbReference type="AlphaFoldDB" id="A0A9P9EWE7"/>
<feature type="compositionally biased region" description="Low complexity" evidence="1">
    <location>
        <begin position="35"/>
        <end position="63"/>
    </location>
</feature>
<feature type="compositionally biased region" description="Basic residues" evidence="1">
    <location>
        <begin position="23"/>
        <end position="34"/>
    </location>
</feature>
<gene>
    <name evidence="2" type="ORF">B0J13DRAFT_329732</name>
</gene>
<sequence length="992" mass="109766">METKKRLSLDGLNSAAGPSALRRLTRSPNHRLSLRRSSSESSSSAVSVASDDSEASSSSTSTSCVNRDTAQDECALYRFIVWAAVKRNACDKMTPDEKRECPMLRCRKRFPNHEFMLQHLYICDQLAVGEYWCYDCGKVERFSDAKCKRCLGHPSRRRKIMSMAKNFFSSLGHKNKTSSLTDLDLDDEAPPSYDSLLEDPAQPSQFELFSTEIHEIDSCEISLPTILEDADEAEISPALPPTPPTPMVPPLPVEPLPVRPVELPSAPILTSPFLDWTPLPDTVAPKNLTKQEGIASQDRPVLQVHTYDLETYRAQVKKRSKMLAPSSSVRSNASTASTASNNSTNSTASYNISPMSAWSGPWAKVAGFESTLTSPADDLGSPGGLLRSNSFLIPEKPSKDHTWDDCGNGAPDSFFSELPADIPMMDAMPAADPLHDSLGLDQSVFSFDTSVSGDLSLKSNLVLTDDSTMPPSVPQISVPEPFAGYYSYANPRTLIGTAWDALEMHVVESMDKLQRMNKNHLVNQLRSMSAHSIAMDGLEALGDVLEGRRPATPVKLLCFVHVIYSFSLVVHEQDAPSRWTDLFGQAMSYSTWFSRQDRQLYIQIVDALWKPSGMTKKDVVNLVRAKASSSMSHLSSLKGKEPETAIAHRPSQDSLLIVAQYFLDQLEYSAIHTVDEPEIQTSQLCMQHLGDITLDMTSESPLAIAVSFMLKYGFQEYTADSPSFTASLDDLLQRVNSNYVSTSRGLELELMHAGKMCLPPEVYFDSFISCVRMNMDSLYAQNIPNICQRTIYYRHGIRLLETIINASQMPQDQFATMDTTRTPALDSLDDVIEAMTPHNIDTFNFDLVGKFGSDMPIDYAGGMTIDPNELETPQLLPTPEGTFSVVGPSTAATSPPSPIPGSAATKIESNSCCELCGYRPKGDPRWFGGSMAKHKKLQHATTPPKIYRCPYPGCTSQYKNRPDNLRQHQIEKGHFLDDQDASQRPTKRKKVD</sequence>
<proteinExistence type="predicted"/>
<feature type="compositionally biased region" description="Basic and acidic residues" evidence="1">
    <location>
        <begin position="960"/>
        <end position="977"/>
    </location>
</feature>
<accession>A0A9P9EWE7</accession>
<organism evidence="2 3">
    <name type="scientific">Dactylonectria estremocensis</name>
    <dbReference type="NCBI Taxonomy" id="1079267"/>
    <lineage>
        <taxon>Eukaryota</taxon>
        <taxon>Fungi</taxon>
        <taxon>Dikarya</taxon>
        <taxon>Ascomycota</taxon>
        <taxon>Pezizomycotina</taxon>
        <taxon>Sordariomycetes</taxon>
        <taxon>Hypocreomycetidae</taxon>
        <taxon>Hypocreales</taxon>
        <taxon>Nectriaceae</taxon>
        <taxon>Dactylonectria</taxon>
    </lineage>
</organism>
<comment type="caution">
    <text evidence="2">The sequence shown here is derived from an EMBL/GenBank/DDBJ whole genome shotgun (WGS) entry which is preliminary data.</text>
</comment>
<evidence type="ECO:0000313" key="2">
    <source>
        <dbReference type="EMBL" id="KAH7145858.1"/>
    </source>
</evidence>
<dbReference type="Proteomes" id="UP000717696">
    <property type="component" value="Unassembled WGS sequence"/>
</dbReference>
<evidence type="ECO:0000256" key="1">
    <source>
        <dbReference type="SAM" id="MobiDB-lite"/>
    </source>
</evidence>
<feature type="region of interest" description="Disordered" evidence="1">
    <location>
        <begin position="958"/>
        <end position="992"/>
    </location>
</feature>